<dbReference type="InterPro" id="IPR016177">
    <property type="entry name" value="DNA-bd_dom_sf"/>
</dbReference>
<dbReference type="Proteomes" id="UP000887159">
    <property type="component" value="Unassembled WGS sequence"/>
</dbReference>
<dbReference type="InterPro" id="IPR001739">
    <property type="entry name" value="Methyl_CpG_DNA-bd"/>
</dbReference>
<name>A0A8X6UZ79_TRICX</name>
<evidence type="ECO:0000259" key="1">
    <source>
        <dbReference type="Pfam" id="PF01429"/>
    </source>
</evidence>
<accession>A0A8X6UZ79</accession>
<dbReference type="SUPFAM" id="SSF54171">
    <property type="entry name" value="DNA-binding domain"/>
    <property type="match status" value="1"/>
</dbReference>
<dbReference type="Gene3D" id="3.30.890.10">
    <property type="entry name" value="Methyl-cpg-binding Protein 2, Chain A"/>
    <property type="match status" value="1"/>
</dbReference>
<dbReference type="GO" id="GO:0003677">
    <property type="term" value="F:DNA binding"/>
    <property type="evidence" value="ECO:0007669"/>
    <property type="project" value="InterPro"/>
</dbReference>
<feature type="domain" description="MBD" evidence="1">
    <location>
        <begin position="21"/>
        <end position="58"/>
    </location>
</feature>
<dbReference type="AlphaFoldDB" id="A0A8X6UZ79"/>
<dbReference type="Pfam" id="PF01429">
    <property type="entry name" value="MBD"/>
    <property type="match status" value="1"/>
</dbReference>
<keyword evidence="3" id="KW-1185">Reference proteome</keyword>
<reference evidence="2" key="1">
    <citation type="submission" date="2020-08" db="EMBL/GenBank/DDBJ databases">
        <title>Multicomponent nature underlies the extraordinary mechanical properties of spider dragline silk.</title>
        <authorList>
            <person name="Kono N."/>
            <person name="Nakamura H."/>
            <person name="Mori M."/>
            <person name="Yoshida Y."/>
            <person name="Ohtoshi R."/>
            <person name="Malay A.D."/>
            <person name="Moran D.A.P."/>
            <person name="Tomita M."/>
            <person name="Numata K."/>
            <person name="Arakawa K."/>
        </authorList>
    </citation>
    <scope>NUCLEOTIDE SEQUENCE</scope>
</reference>
<organism evidence="2 3">
    <name type="scientific">Trichonephila clavipes</name>
    <name type="common">Golden silk orbweaver</name>
    <name type="synonym">Nephila clavipes</name>
    <dbReference type="NCBI Taxonomy" id="2585209"/>
    <lineage>
        <taxon>Eukaryota</taxon>
        <taxon>Metazoa</taxon>
        <taxon>Ecdysozoa</taxon>
        <taxon>Arthropoda</taxon>
        <taxon>Chelicerata</taxon>
        <taxon>Arachnida</taxon>
        <taxon>Araneae</taxon>
        <taxon>Araneomorphae</taxon>
        <taxon>Entelegynae</taxon>
        <taxon>Araneoidea</taxon>
        <taxon>Nephilidae</taxon>
        <taxon>Trichonephila</taxon>
    </lineage>
</organism>
<dbReference type="EMBL" id="BMAU01021173">
    <property type="protein sequence ID" value="GFX93298.1"/>
    <property type="molecule type" value="Genomic_DNA"/>
</dbReference>
<evidence type="ECO:0000313" key="2">
    <source>
        <dbReference type="EMBL" id="GFX93298.1"/>
    </source>
</evidence>
<sequence length="119" mass="12707">MPAPARRQKGKHFSPEAVIVPFSLGWMRELVHRSTEAKEGKRMSDVYYFSPEGTKLEILCSVLVETTDGDSPLPLAPMVEATTGVGMSHASLVEATTVSLLEPSEIANTCCGIACGLLG</sequence>
<evidence type="ECO:0000313" key="3">
    <source>
        <dbReference type="Proteomes" id="UP000887159"/>
    </source>
</evidence>
<gene>
    <name evidence="2" type="primary">AVEN_117098_1</name>
    <name evidence="2" type="ORF">TNCV_151051</name>
</gene>
<protein>
    <submittedName>
        <fullName evidence="2">MBD domain-containing protein</fullName>
    </submittedName>
</protein>
<comment type="caution">
    <text evidence="2">The sequence shown here is derived from an EMBL/GenBank/DDBJ whole genome shotgun (WGS) entry which is preliminary data.</text>
</comment>
<proteinExistence type="predicted"/>